<accession>A0ABU8I8X3</accession>
<keyword evidence="4" id="KW-0732">Signal</keyword>
<sequence>MKTMRLGLAAVAIALATMGAQAQTQKHTDANVAAGEKAINANDFKSAVTHFEKATTTSADDANVFHLLGLSYYQLGDYKKANTNFSKAIALDAKHSSAYYYRAKANNNLAVNREAKVSAADRESLLKSAVSDYSKAIALKPSEKNLYQNRAIANRDLGVLTGTAGTANYNKKTATDAYNAAIADYQKVLSLDASRKDIQTEVKKATVYRDNLK</sequence>
<evidence type="ECO:0000313" key="5">
    <source>
        <dbReference type="EMBL" id="MEI5985650.1"/>
    </source>
</evidence>
<dbReference type="PANTHER" id="PTHR44858">
    <property type="entry name" value="TETRATRICOPEPTIDE REPEAT PROTEIN 6"/>
    <property type="match status" value="1"/>
</dbReference>
<keyword evidence="2 3" id="KW-0802">TPR repeat</keyword>
<keyword evidence="1" id="KW-0677">Repeat</keyword>
<reference evidence="5 6" key="1">
    <citation type="submission" date="2024-01" db="EMBL/GenBank/DDBJ databases">
        <title>Sphingobacterium tenebrionis sp. nov., a novel endophyte isolated from tenebrio molitor intestines.</title>
        <authorList>
            <person name="Zhang C."/>
        </authorList>
    </citation>
    <scope>NUCLEOTIDE SEQUENCE [LARGE SCALE GENOMIC DNA]</scope>
    <source>
        <strain evidence="5 6">PU5-4</strain>
    </source>
</reference>
<gene>
    <name evidence="5" type="ORF">VJ786_12140</name>
</gene>
<evidence type="ECO:0000256" key="1">
    <source>
        <dbReference type="ARBA" id="ARBA00022737"/>
    </source>
</evidence>
<feature type="repeat" description="TPR" evidence="3">
    <location>
        <begin position="62"/>
        <end position="95"/>
    </location>
</feature>
<dbReference type="InterPro" id="IPR011990">
    <property type="entry name" value="TPR-like_helical_dom_sf"/>
</dbReference>
<name>A0ABU8I8X3_9SPHI</name>
<evidence type="ECO:0000256" key="3">
    <source>
        <dbReference type="PROSITE-ProRule" id="PRU00339"/>
    </source>
</evidence>
<dbReference type="Gene3D" id="1.25.40.10">
    <property type="entry name" value="Tetratricopeptide repeat domain"/>
    <property type="match status" value="2"/>
</dbReference>
<dbReference type="RefSeq" id="WP_245153300.1">
    <property type="nucleotide sequence ID" value="NZ_JAYLLN010000030.1"/>
</dbReference>
<dbReference type="PROSITE" id="PS50005">
    <property type="entry name" value="TPR"/>
    <property type="match status" value="1"/>
</dbReference>
<feature type="signal peptide" evidence="4">
    <location>
        <begin position="1"/>
        <end position="22"/>
    </location>
</feature>
<dbReference type="Proteomes" id="UP001363035">
    <property type="component" value="Unassembled WGS sequence"/>
</dbReference>
<evidence type="ECO:0000256" key="4">
    <source>
        <dbReference type="SAM" id="SignalP"/>
    </source>
</evidence>
<dbReference type="Pfam" id="PF12895">
    <property type="entry name" value="ANAPC3"/>
    <property type="match status" value="1"/>
</dbReference>
<comment type="caution">
    <text evidence="5">The sequence shown here is derived from an EMBL/GenBank/DDBJ whole genome shotgun (WGS) entry which is preliminary data.</text>
</comment>
<proteinExistence type="predicted"/>
<dbReference type="SMART" id="SM00028">
    <property type="entry name" value="TPR"/>
    <property type="match status" value="2"/>
</dbReference>
<keyword evidence="6" id="KW-1185">Reference proteome</keyword>
<dbReference type="PROSITE" id="PS50293">
    <property type="entry name" value="TPR_REGION"/>
    <property type="match status" value="1"/>
</dbReference>
<dbReference type="SUPFAM" id="SSF48452">
    <property type="entry name" value="TPR-like"/>
    <property type="match status" value="1"/>
</dbReference>
<organism evidence="5 6">
    <name type="scientific">Sphingobacterium tenebrionis</name>
    <dbReference type="NCBI Taxonomy" id="3111775"/>
    <lineage>
        <taxon>Bacteria</taxon>
        <taxon>Pseudomonadati</taxon>
        <taxon>Bacteroidota</taxon>
        <taxon>Sphingobacteriia</taxon>
        <taxon>Sphingobacteriales</taxon>
        <taxon>Sphingobacteriaceae</taxon>
        <taxon>Sphingobacterium</taxon>
    </lineage>
</organism>
<dbReference type="InterPro" id="IPR019734">
    <property type="entry name" value="TPR_rpt"/>
</dbReference>
<dbReference type="InterPro" id="IPR050498">
    <property type="entry name" value="Ycf3"/>
</dbReference>
<feature type="chain" id="PRO_5047260307" evidence="4">
    <location>
        <begin position="23"/>
        <end position="213"/>
    </location>
</feature>
<protein>
    <submittedName>
        <fullName evidence="5">Tetratricopeptide repeat protein</fullName>
    </submittedName>
</protein>
<dbReference type="EMBL" id="JAYLLN010000030">
    <property type="protein sequence ID" value="MEI5985650.1"/>
    <property type="molecule type" value="Genomic_DNA"/>
</dbReference>
<dbReference type="PANTHER" id="PTHR44858:SF1">
    <property type="entry name" value="UDP-N-ACETYLGLUCOSAMINE--PEPTIDE N-ACETYLGLUCOSAMINYLTRANSFERASE SPINDLY-RELATED"/>
    <property type="match status" value="1"/>
</dbReference>
<evidence type="ECO:0000313" key="6">
    <source>
        <dbReference type="Proteomes" id="UP001363035"/>
    </source>
</evidence>
<evidence type="ECO:0000256" key="2">
    <source>
        <dbReference type="ARBA" id="ARBA00022803"/>
    </source>
</evidence>